<dbReference type="EMBL" id="CP073116">
    <property type="protein sequence ID" value="UTG71892.1"/>
    <property type="molecule type" value="Genomic_DNA"/>
</dbReference>
<organism evidence="3 4">
    <name type="scientific">Neisseria subflava</name>
    <dbReference type="NCBI Taxonomy" id="28449"/>
    <lineage>
        <taxon>Bacteria</taxon>
        <taxon>Pseudomonadati</taxon>
        <taxon>Pseudomonadota</taxon>
        <taxon>Betaproteobacteria</taxon>
        <taxon>Neisseriales</taxon>
        <taxon>Neisseriaceae</taxon>
        <taxon>Neisseria</taxon>
    </lineage>
</organism>
<keyword evidence="2" id="KW-1133">Transmembrane helix</keyword>
<proteinExistence type="predicted"/>
<gene>
    <name evidence="3" type="ORF">KCG56_11310</name>
</gene>
<reference evidence="3" key="1">
    <citation type="submission" date="2021-04" db="EMBL/GenBank/DDBJ databases">
        <title>Characterizing Neisseria spp. as novel respiratory pathobionts in bronchiectasis.</title>
        <authorList>
            <person name="Li L."/>
            <person name="Mac Aogain M."/>
            <person name="Xu T."/>
            <person name="Jaggi T.K."/>
            <person name="Chan L.Y."/>
            <person name="Keir H.R."/>
            <person name="Dicker A.J."/>
            <person name="Qu J."/>
            <person name="Liu Y."/>
            <person name="Chen H.S."/>
            <person name="Koh M.S."/>
            <person name="Ong T.H."/>
            <person name="Lim A.Y.H."/>
            <person name="Abisheganaden J."/>
            <person name="Low T.B."/>
            <person name="Oliver B.G."/>
            <person name="Tan N.S."/>
            <person name="Fang M."/>
            <person name="Chalmers J.D."/>
            <person name="Chotirmall S.H."/>
        </authorList>
    </citation>
    <scope>NUCLEOTIDE SEQUENCE</scope>
    <source>
        <strain evidence="3">TT0073</strain>
    </source>
</reference>
<keyword evidence="2" id="KW-0472">Membrane</keyword>
<dbReference type="Proteomes" id="UP001057305">
    <property type="component" value="Chromosome"/>
</dbReference>
<sequence length="231" mass="26843">MTNSSKKNKFIENLKKKITKLESEKNGTIFFVSLFFLVFSFAILEEFFLEKNNEISYFIIFVTGLLTGVAEYLLQIFSRRKIIKLLLYFLFFILLFITSAVSGSNISFISINSLILFAGNRVAYYTMCSMIYDGIYLFTDEERITLSSMLEKKLDILNEDIDKIKSELQNKSEELNKKEAYYSEIKSLYDKIKIWKGGKIQNLSPSNNPELQAALNNTMAEYRKKQQETGK</sequence>
<dbReference type="AlphaFoldDB" id="A0A9X9HYD3"/>
<accession>A0A9X9HYD3</accession>
<feature type="transmembrane region" description="Helical" evidence="2">
    <location>
        <begin position="55"/>
        <end position="74"/>
    </location>
</feature>
<name>A0A9X9HYD3_NEISU</name>
<feature type="transmembrane region" description="Helical" evidence="2">
    <location>
        <begin position="86"/>
        <end position="110"/>
    </location>
</feature>
<protein>
    <submittedName>
        <fullName evidence="3">Uncharacterized protein</fullName>
    </submittedName>
</protein>
<keyword evidence="1" id="KW-0175">Coiled coil</keyword>
<feature type="transmembrane region" description="Helical" evidence="2">
    <location>
        <begin position="27"/>
        <end position="49"/>
    </location>
</feature>
<evidence type="ECO:0000313" key="3">
    <source>
        <dbReference type="EMBL" id="UTG71892.1"/>
    </source>
</evidence>
<dbReference type="RefSeq" id="WP_254321471.1">
    <property type="nucleotide sequence ID" value="NZ_CP073116.1"/>
</dbReference>
<keyword evidence="2" id="KW-0812">Transmembrane</keyword>
<evidence type="ECO:0000256" key="2">
    <source>
        <dbReference type="SAM" id="Phobius"/>
    </source>
</evidence>
<evidence type="ECO:0000256" key="1">
    <source>
        <dbReference type="SAM" id="Coils"/>
    </source>
</evidence>
<feature type="coiled-coil region" evidence="1">
    <location>
        <begin position="147"/>
        <end position="181"/>
    </location>
</feature>
<evidence type="ECO:0000313" key="4">
    <source>
        <dbReference type="Proteomes" id="UP001057305"/>
    </source>
</evidence>